<organism evidence="5 6">
    <name type="scientific">Anguilla anguilla</name>
    <name type="common">European freshwater eel</name>
    <name type="synonym">Muraena anguilla</name>
    <dbReference type="NCBI Taxonomy" id="7936"/>
    <lineage>
        <taxon>Eukaryota</taxon>
        <taxon>Metazoa</taxon>
        <taxon>Chordata</taxon>
        <taxon>Craniata</taxon>
        <taxon>Vertebrata</taxon>
        <taxon>Euteleostomi</taxon>
        <taxon>Actinopterygii</taxon>
        <taxon>Neopterygii</taxon>
        <taxon>Teleostei</taxon>
        <taxon>Anguilliformes</taxon>
        <taxon>Anguillidae</taxon>
        <taxon>Anguilla</taxon>
    </lineage>
</organism>
<keyword evidence="3" id="KW-0677">Repeat</keyword>
<gene>
    <name evidence="5" type="ORF">ANANG_G00184900</name>
</gene>
<evidence type="ECO:0000313" key="5">
    <source>
        <dbReference type="EMBL" id="KAG5843100.1"/>
    </source>
</evidence>
<dbReference type="InterPro" id="IPR050694">
    <property type="entry name" value="LRRC14/PRAME"/>
</dbReference>
<dbReference type="InterPro" id="IPR032675">
    <property type="entry name" value="LRR_dom_sf"/>
</dbReference>
<evidence type="ECO:0000313" key="6">
    <source>
        <dbReference type="Proteomes" id="UP001044222"/>
    </source>
</evidence>
<dbReference type="GO" id="GO:0005737">
    <property type="term" value="C:cytoplasm"/>
    <property type="evidence" value="ECO:0007669"/>
    <property type="project" value="TreeGrafter"/>
</dbReference>
<comment type="caution">
    <text evidence="5">The sequence shown here is derived from an EMBL/GenBank/DDBJ whole genome shotgun (WGS) entry which is preliminary data.</text>
</comment>
<dbReference type="EMBL" id="JAFIRN010000009">
    <property type="protein sequence ID" value="KAG5843100.1"/>
    <property type="molecule type" value="Genomic_DNA"/>
</dbReference>
<sequence>MKTLRFLAAEGVANGRTRPEDLCSVAYDLYPVLFKACYLHERPQLLRHLVEAWPLPQLDLQGLLGRTADCPEDLTSRTCRLCLEALLTGLRDHVLRASAPYARAMRMADLTALRDAQHQGCACGRTLGRWGRTELLTRIHARCPPQPACCPTPATPAAPCLPATPADATPAATLAATPQAPPAAPAVDVWLNAFVTGRNFEAVSRVLLLRQHSPLRPCLAGFRGDSLTLKQLFQALALAGTEHLQRLEVVHNVPLEAAHLHLLLKELAFPRLRALTLPTGALDVRRLQPDRLHLLTSIGEQLSQLTELTHLYLAFSTLTGHLRRLLSPLHTPLQALELANCGLNAVDMAYLANSLHAEHLGSLDLSGHDLATVFPRTFQKLLQRGGASLRSLTLEECSLGEAQADFLLQALAPCRALRELRILGNPLGLPVPRDCYPPDAVYPLDEAALGQYDRAGFERARADLLSVLQSAGRADVEVCTPLFGAFDPDIHETSNELGVAMLHSFREALGNYMYTVAHRE</sequence>
<evidence type="ECO:0000256" key="2">
    <source>
        <dbReference type="ARBA" id="ARBA00022614"/>
    </source>
</evidence>
<keyword evidence="2" id="KW-0433">Leucine-rich repeat</keyword>
<evidence type="ECO:0000256" key="1">
    <source>
        <dbReference type="ARBA" id="ARBA00009552"/>
    </source>
</evidence>
<dbReference type="Gene3D" id="3.80.10.10">
    <property type="entry name" value="Ribonuclease Inhibitor"/>
    <property type="match status" value="1"/>
</dbReference>
<dbReference type="Proteomes" id="UP001044222">
    <property type="component" value="Chromosome 9"/>
</dbReference>
<dbReference type="PANTHER" id="PTHR14224:SF27">
    <property type="entry name" value="LEUCINE-RICH REPEAT-CONTAINING PROTEIN 14B"/>
    <property type="match status" value="1"/>
</dbReference>
<dbReference type="AlphaFoldDB" id="A0A9D3M988"/>
<keyword evidence="6" id="KW-1185">Reference proteome</keyword>
<evidence type="ECO:0000256" key="4">
    <source>
        <dbReference type="ARBA" id="ARBA00067566"/>
    </source>
</evidence>
<comment type="similarity">
    <text evidence="1">Belongs to the PRAME family. LRRC14 subfamily.</text>
</comment>
<proteinExistence type="inferred from homology"/>
<evidence type="ECO:0000256" key="3">
    <source>
        <dbReference type="ARBA" id="ARBA00022737"/>
    </source>
</evidence>
<dbReference type="PANTHER" id="PTHR14224">
    <property type="entry name" value="SIMILAR TO PREFERENTIALLY EXPRESSED ANTIGEN IN MELANOMA-LIKE 3"/>
    <property type="match status" value="1"/>
</dbReference>
<dbReference type="SUPFAM" id="SSF52047">
    <property type="entry name" value="RNI-like"/>
    <property type="match status" value="1"/>
</dbReference>
<protein>
    <recommendedName>
        <fullName evidence="4">Leucine-rich repeat-containing protein 14B</fullName>
    </recommendedName>
</protein>
<accession>A0A9D3M988</accession>
<reference evidence="5" key="1">
    <citation type="submission" date="2021-01" db="EMBL/GenBank/DDBJ databases">
        <title>A chromosome-scale assembly of European eel, Anguilla anguilla.</title>
        <authorList>
            <person name="Henkel C."/>
            <person name="Jong-Raadsen S.A."/>
            <person name="Dufour S."/>
            <person name="Weltzien F.-A."/>
            <person name="Palstra A.P."/>
            <person name="Pelster B."/>
            <person name="Spaink H.P."/>
            <person name="Van Den Thillart G.E."/>
            <person name="Jansen H."/>
            <person name="Zahm M."/>
            <person name="Klopp C."/>
            <person name="Cedric C."/>
            <person name="Louis A."/>
            <person name="Berthelot C."/>
            <person name="Parey E."/>
            <person name="Roest Crollius H."/>
            <person name="Montfort J."/>
            <person name="Robinson-Rechavi M."/>
            <person name="Bucao C."/>
            <person name="Bouchez O."/>
            <person name="Gislard M."/>
            <person name="Lluch J."/>
            <person name="Milhes M."/>
            <person name="Lampietro C."/>
            <person name="Lopez Roques C."/>
            <person name="Donnadieu C."/>
            <person name="Braasch I."/>
            <person name="Desvignes T."/>
            <person name="Postlethwait J."/>
            <person name="Bobe J."/>
            <person name="Guiguen Y."/>
            <person name="Dirks R."/>
        </authorList>
    </citation>
    <scope>NUCLEOTIDE SEQUENCE</scope>
    <source>
        <strain evidence="5">Tag_6206</strain>
        <tissue evidence="5">Liver</tissue>
    </source>
</reference>
<dbReference type="FunFam" id="3.80.10.10:FF:000313">
    <property type="entry name" value="Leucine rich repeat containing 14B"/>
    <property type="match status" value="1"/>
</dbReference>
<name>A0A9D3M988_ANGAN</name>